<sequence>MLRKKILLLKYLFCHEILNLNRFLLKFAYSGAFNTGGISCASQIQTNLFLYVYQQSGLNLRLLIGGYFIIIIIFKGELVFSDVLLDEVHKTHKGLRNRC</sequence>
<reference evidence="1 2" key="2">
    <citation type="journal article" date="2022" name="Mol. Ecol. Resour.">
        <title>The genomes of chicory, endive, great burdock and yacon provide insights into Asteraceae paleo-polyploidization history and plant inulin production.</title>
        <authorList>
            <person name="Fan W."/>
            <person name="Wang S."/>
            <person name="Wang H."/>
            <person name="Wang A."/>
            <person name="Jiang F."/>
            <person name="Liu H."/>
            <person name="Zhao H."/>
            <person name="Xu D."/>
            <person name="Zhang Y."/>
        </authorList>
    </citation>
    <scope>NUCLEOTIDE SEQUENCE [LARGE SCALE GENOMIC DNA]</scope>
    <source>
        <strain evidence="2">cv. Niubang</strain>
    </source>
</reference>
<organism evidence="1 2">
    <name type="scientific">Arctium lappa</name>
    <name type="common">Greater burdock</name>
    <name type="synonym">Lappa major</name>
    <dbReference type="NCBI Taxonomy" id="4217"/>
    <lineage>
        <taxon>Eukaryota</taxon>
        <taxon>Viridiplantae</taxon>
        <taxon>Streptophyta</taxon>
        <taxon>Embryophyta</taxon>
        <taxon>Tracheophyta</taxon>
        <taxon>Spermatophyta</taxon>
        <taxon>Magnoliopsida</taxon>
        <taxon>eudicotyledons</taxon>
        <taxon>Gunneridae</taxon>
        <taxon>Pentapetalae</taxon>
        <taxon>asterids</taxon>
        <taxon>campanulids</taxon>
        <taxon>Asterales</taxon>
        <taxon>Asteraceae</taxon>
        <taxon>Carduoideae</taxon>
        <taxon>Cardueae</taxon>
        <taxon>Arctiinae</taxon>
        <taxon>Arctium</taxon>
    </lineage>
</organism>
<comment type="caution">
    <text evidence="1">The sequence shown here is derived from an EMBL/GenBank/DDBJ whole genome shotgun (WGS) entry which is preliminary data.</text>
</comment>
<reference evidence="2" key="1">
    <citation type="journal article" date="2022" name="Mol. Ecol. Resour.">
        <title>The genomes of chicory, endive, great burdock and yacon provide insights into Asteraceae palaeo-polyploidization history and plant inulin production.</title>
        <authorList>
            <person name="Fan W."/>
            <person name="Wang S."/>
            <person name="Wang H."/>
            <person name="Wang A."/>
            <person name="Jiang F."/>
            <person name="Liu H."/>
            <person name="Zhao H."/>
            <person name="Xu D."/>
            <person name="Zhang Y."/>
        </authorList>
    </citation>
    <scope>NUCLEOTIDE SEQUENCE [LARGE SCALE GENOMIC DNA]</scope>
    <source>
        <strain evidence="2">cv. Niubang</strain>
    </source>
</reference>
<dbReference type="Proteomes" id="UP001055879">
    <property type="component" value="Linkage Group LG04"/>
</dbReference>
<dbReference type="EMBL" id="CM042050">
    <property type="protein sequence ID" value="KAI3734027.1"/>
    <property type="molecule type" value="Genomic_DNA"/>
</dbReference>
<evidence type="ECO:0000313" key="2">
    <source>
        <dbReference type="Proteomes" id="UP001055879"/>
    </source>
</evidence>
<accession>A0ACB9CI90</accession>
<gene>
    <name evidence="1" type="ORF">L6452_13487</name>
</gene>
<protein>
    <submittedName>
        <fullName evidence="1">Uncharacterized protein</fullName>
    </submittedName>
</protein>
<evidence type="ECO:0000313" key="1">
    <source>
        <dbReference type="EMBL" id="KAI3734027.1"/>
    </source>
</evidence>
<keyword evidence="2" id="KW-1185">Reference proteome</keyword>
<proteinExistence type="predicted"/>
<name>A0ACB9CI90_ARCLA</name>